<reference evidence="2 3" key="1">
    <citation type="submission" date="2019-02" db="EMBL/GenBank/DDBJ databases">
        <title>Deep-cultivation of Planctomycetes and their phenomic and genomic characterization uncovers novel biology.</title>
        <authorList>
            <person name="Wiegand S."/>
            <person name="Jogler M."/>
            <person name="Boedeker C."/>
            <person name="Pinto D."/>
            <person name="Vollmers J."/>
            <person name="Rivas-Marin E."/>
            <person name="Kohn T."/>
            <person name="Peeters S.H."/>
            <person name="Heuer A."/>
            <person name="Rast P."/>
            <person name="Oberbeckmann S."/>
            <person name="Bunk B."/>
            <person name="Jeske O."/>
            <person name="Meyerdierks A."/>
            <person name="Storesund J.E."/>
            <person name="Kallscheuer N."/>
            <person name="Luecker S."/>
            <person name="Lage O.M."/>
            <person name="Pohl T."/>
            <person name="Merkel B.J."/>
            <person name="Hornburger P."/>
            <person name="Mueller R.-W."/>
            <person name="Bruemmer F."/>
            <person name="Labrenz M."/>
            <person name="Spormann A.M."/>
            <person name="Op den Camp H."/>
            <person name="Overmann J."/>
            <person name="Amann R."/>
            <person name="Jetten M.S.M."/>
            <person name="Mascher T."/>
            <person name="Medema M.H."/>
            <person name="Devos D.P."/>
            <person name="Kaster A.-K."/>
            <person name="Ovreas L."/>
            <person name="Rohde M."/>
            <person name="Galperin M.Y."/>
            <person name="Jogler C."/>
        </authorList>
    </citation>
    <scope>NUCLEOTIDE SEQUENCE [LARGE SCALE GENOMIC DNA]</scope>
    <source>
        <strain evidence="2 3">Mal48</strain>
    </source>
</reference>
<keyword evidence="3" id="KW-1185">Reference proteome</keyword>
<dbReference type="EMBL" id="CP036267">
    <property type="protein sequence ID" value="QDT34970.1"/>
    <property type="molecule type" value="Genomic_DNA"/>
</dbReference>
<sequence>MHITGNWIIGWLCVIVFPATLCAQNLPPSQFANPQTNQTQQRVQQLYSGSSARSPKQAILQILAEYEQPEEMPVRTAQYPIDSSIAEETYSPEEFVPHPEVYSTTPYSPPNLYEPGSAQCGCDGIEDCGNHAPFGLQWTKHRFTTTVLPGSDSGMGLTTLDLRTQLSLKDFPIVQVTPRFSAHFVDGPDVTDVPNELFDSAVDFSLFLPVNEQWIFLGGVSPGYFSDFKNSSSDAFRVTGRALFVYKKSKQTTLTLGIVYLNREDVSVLPAVGLTYIPEEIPDLKFEFMFPKPKISYRFEQSESRERWVYLGGELGGGTWAVQRTSGANDVLTYRDLRLAVGLEERILDNYSWFVEAGYVFSRELEYTSGPDYDLDETGMIRIGLVY</sequence>
<name>A0A517QTK0_9PLAN</name>
<dbReference type="OrthoDB" id="249490at2"/>
<organism evidence="2 3">
    <name type="scientific">Thalassoglobus polymorphus</name>
    <dbReference type="NCBI Taxonomy" id="2527994"/>
    <lineage>
        <taxon>Bacteria</taxon>
        <taxon>Pseudomonadati</taxon>
        <taxon>Planctomycetota</taxon>
        <taxon>Planctomycetia</taxon>
        <taxon>Planctomycetales</taxon>
        <taxon>Planctomycetaceae</taxon>
        <taxon>Thalassoglobus</taxon>
    </lineage>
</organism>
<evidence type="ECO:0000259" key="1">
    <source>
        <dbReference type="Pfam" id="PF19783"/>
    </source>
</evidence>
<evidence type="ECO:0000313" key="3">
    <source>
        <dbReference type="Proteomes" id="UP000315724"/>
    </source>
</evidence>
<proteinExistence type="predicted"/>
<dbReference type="KEGG" id="tpol:Mal48_42430"/>
<dbReference type="Proteomes" id="UP000315724">
    <property type="component" value="Chromosome"/>
</dbReference>
<evidence type="ECO:0000313" key="2">
    <source>
        <dbReference type="EMBL" id="QDT34970.1"/>
    </source>
</evidence>
<feature type="domain" description="DUF6268" evidence="1">
    <location>
        <begin position="193"/>
        <end position="369"/>
    </location>
</feature>
<protein>
    <recommendedName>
        <fullName evidence="1">DUF6268 domain-containing protein</fullName>
    </recommendedName>
</protein>
<dbReference type="InterPro" id="IPR046235">
    <property type="entry name" value="DUF6268"/>
</dbReference>
<dbReference type="Pfam" id="PF19783">
    <property type="entry name" value="DUF6268"/>
    <property type="match status" value="1"/>
</dbReference>
<dbReference type="AlphaFoldDB" id="A0A517QTK0"/>
<dbReference type="RefSeq" id="WP_145203773.1">
    <property type="nucleotide sequence ID" value="NZ_CP036267.1"/>
</dbReference>
<accession>A0A517QTK0</accession>
<gene>
    <name evidence="2" type="ORF">Mal48_42430</name>
</gene>